<evidence type="ECO:0000259" key="5">
    <source>
        <dbReference type="Pfam" id="PF05378"/>
    </source>
</evidence>
<feature type="region of interest" description="Disordered" evidence="2">
    <location>
        <begin position="239"/>
        <end position="266"/>
    </location>
</feature>
<name>A0A2T1EPV7_9CYAN</name>
<dbReference type="Pfam" id="PF05378">
    <property type="entry name" value="Hydant_A_N"/>
    <property type="match status" value="1"/>
</dbReference>
<dbReference type="RefSeq" id="WP_106254640.1">
    <property type="nucleotide sequence ID" value="NZ_CAWNSW010000025.1"/>
</dbReference>
<dbReference type="Proteomes" id="UP000239576">
    <property type="component" value="Unassembled WGS sequence"/>
</dbReference>
<feature type="region of interest" description="Disordered" evidence="2">
    <location>
        <begin position="278"/>
        <end position="298"/>
    </location>
</feature>
<dbReference type="GO" id="GO:0017168">
    <property type="term" value="F:5-oxoprolinase (ATP-hydrolyzing) activity"/>
    <property type="evidence" value="ECO:0007669"/>
    <property type="project" value="TreeGrafter"/>
</dbReference>
<dbReference type="Pfam" id="PF01968">
    <property type="entry name" value="Hydantoinase_A"/>
    <property type="match status" value="1"/>
</dbReference>
<feature type="domain" description="Hydantoinase B/oxoprolinase" evidence="4">
    <location>
        <begin position="770"/>
        <end position="1304"/>
    </location>
</feature>
<sequence>MTTPSDARWQFWIDRGGTFTDIVARRPDGSLTVHKLLSENPSRYRDASMQGIRDLLGIAADAPIPTEQIAAIKMGTTVATNALLERKGDRVVLVTTQGFRDALRIGYQNRPNIFARHIVLPEMLYERVIEVEERYSAQGEDLIPINANAEEKLALLLQNAYADGIRACAIAFMHGYRYPDHEQKAAVIAHAIGFTQVSVSHIVSPLMKLISRGDTTVVDAYLSPILRRYVDQVSEELGGSWESGVGSREAGEAEGAKEQKLKTQNSLAQRRKALLKTLSPHPTPHTPHPTPQLMFMQSNGGLTNARSFQGKDSILSGPAGGIVGAVQTSKLAGLEKIISFDMGGTSTDVAHYAGEYEREFETEVAGVRLRAPMMSIHTVAAGGGSLLHFDGSRYRVGPESAGANPGPACYRNGGPLAVTDCNVMLGNLQPEFFPKVFGASGDLPLDVAVLRQQFSDLAAKIQSATGDVRTPEQVAQGFLTIAVEKMASAIKKISVQRGYDVSEYTLCCFGGAGGQHACAIADTLGMQQVFLHPFAGVLSAYGMGLADIRVMRETAIEAPLNPTLLPELARTLANLMTEAKAELHQQGMLDVQMQVLPKAHLRYQGTDSALIVNFGVYNAMIAAFEEAHRQRYGFIAENKPLLVEAVSVEAIGATSTIDEPIITDTRTHPLEPIATVQTYSADSWQTTPVFQRDYLLPGDRITGPALIIEPTGTNVIAPGWQAELTERGHLMLKKDKGERIKAKSEAQNSSYRRAEASYILYPSSFPPSPDPVLLEIFNHLFMAIAEQMGFTLQNTSYSVNIKERLDFSCALFDQHGQLVANAPHIPVHLGSMSESVQSLITTYGSTLKPGDVYVLNNPYNGGTHLPDVTVITPVFGKDKGERIKDKKQPDPSFILPQSGSKLHPSSFANRPFFFVASRGHHADIGGISPGSMPPNSVSIAQEGILIDNFQLVDQGQFREPELLALLTEGDYPVRNPAQNVADLQAQIAANERGVHELHKMVQHYGLETVQAYMQHVQDNAEESVRRVIDVLTDGSFNYAMDDGSQIAVAVTIDHPTRSATIDFTGTSPQQPNNFNAPVAVCKAAVLYVFRSLVDDDIPLNAGCLKPLNIIIPDGCMLNPHYPAAVVAGNVETSQVVTDALYGALNVMAASQGTMNNFTFGNQRYQYYETICGGSGAGSTFDGTDAVQTHMTNSRLTDPEVLEWRFPVLLENFAIRPGSGGHGFHHGGNGVIRRLRFNETMTAAILSGHRLVPTFGLDGGAAGAVGRNWVERADGTIEPLSSKAEVTMQPGDVFMIETPGGGGYGLQG</sequence>
<dbReference type="EMBL" id="PVWK01000012">
    <property type="protein sequence ID" value="PSB34698.1"/>
    <property type="molecule type" value="Genomic_DNA"/>
</dbReference>
<dbReference type="GO" id="GO:0005829">
    <property type="term" value="C:cytosol"/>
    <property type="evidence" value="ECO:0007669"/>
    <property type="project" value="TreeGrafter"/>
</dbReference>
<feature type="compositionally biased region" description="Basic and acidic residues" evidence="2">
    <location>
        <begin position="249"/>
        <end position="261"/>
    </location>
</feature>
<reference evidence="7 8" key="2">
    <citation type="submission" date="2018-03" db="EMBL/GenBank/DDBJ databases">
        <title>The ancient ancestry and fast evolution of plastids.</title>
        <authorList>
            <person name="Moore K.R."/>
            <person name="Magnabosco C."/>
            <person name="Momper L."/>
            <person name="Gold D.A."/>
            <person name="Bosak T."/>
            <person name="Fournier G.P."/>
        </authorList>
    </citation>
    <scope>NUCLEOTIDE SEQUENCE [LARGE SCALE GENOMIC DNA]</scope>
    <source>
        <strain evidence="7 8">ULC18</strain>
    </source>
</reference>
<reference evidence="8" key="1">
    <citation type="submission" date="2018-02" db="EMBL/GenBank/DDBJ databases">
        <authorList>
            <person name="Moore K."/>
            <person name="Momper L."/>
        </authorList>
    </citation>
    <scope>NUCLEOTIDE SEQUENCE [LARGE SCALE GENOMIC DNA]</scope>
    <source>
        <strain evidence="8">ULC18</strain>
    </source>
</reference>
<comment type="similarity">
    <text evidence="1">Belongs to the oxoprolinase family.</text>
</comment>
<protein>
    <submittedName>
        <fullName evidence="7">5-oxoprolinase</fullName>
    </submittedName>
</protein>
<evidence type="ECO:0000256" key="2">
    <source>
        <dbReference type="SAM" id="MobiDB-lite"/>
    </source>
</evidence>
<dbReference type="InterPro" id="IPR002821">
    <property type="entry name" value="Hydantoinase_A"/>
</dbReference>
<evidence type="ECO:0000313" key="8">
    <source>
        <dbReference type="Proteomes" id="UP000239576"/>
    </source>
</evidence>
<dbReference type="Pfam" id="PF02538">
    <property type="entry name" value="Hydantoinase_B"/>
    <property type="match status" value="1"/>
</dbReference>
<organism evidence="7 8">
    <name type="scientific">Stenomitos frigidus ULC18</name>
    <dbReference type="NCBI Taxonomy" id="2107698"/>
    <lineage>
        <taxon>Bacteria</taxon>
        <taxon>Bacillati</taxon>
        <taxon>Cyanobacteriota</taxon>
        <taxon>Cyanophyceae</taxon>
        <taxon>Leptolyngbyales</taxon>
        <taxon>Leptolyngbyaceae</taxon>
        <taxon>Stenomitos</taxon>
    </lineage>
</organism>
<dbReference type="PANTHER" id="PTHR11365:SF23">
    <property type="entry name" value="HYPOTHETICAL 5-OXOPROLINASE (EUROFUNG)-RELATED"/>
    <property type="match status" value="1"/>
</dbReference>
<dbReference type="InterPro" id="IPR003692">
    <property type="entry name" value="Hydantoinase_B"/>
</dbReference>
<dbReference type="PANTHER" id="PTHR11365">
    <property type="entry name" value="5-OXOPROLINASE RELATED"/>
    <property type="match status" value="1"/>
</dbReference>
<feature type="domain" description="Acetophenone carboxylase-like C-terminal" evidence="6">
    <location>
        <begin position="568"/>
        <end position="727"/>
    </location>
</feature>
<dbReference type="GO" id="GO:0006749">
    <property type="term" value="P:glutathione metabolic process"/>
    <property type="evidence" value="ECO:0007669"/>
    <property type="project" value="TreeGrafter"/>
</dbReference>
<gene>
    <name evidence="7" type="ORF">C7B82_01995</name>
</gene>
<dbReference type="InterPro" id="IPR049517">
    <property type="entry name" value="ACX-like_C"/>
</dbReference>
<proteinExistence type="inferred from homology"/>
<accession>A0A2T1EPV7</accession>
<evidence type="ECO:0000313" key="7">
    <source>
        <dbReference type="EMBL" id="PSB34698.1"/>
    </source>
</evidence>
<dbReference type="OrthoDB" id="9768323at2"/>
<feature type="region of interest" description="Disordered" evidence="2">
    <location>
        <begin position="881"/>
        <end position="900"/>
    </location>
</feature>
<feature type="compositionally biased region" description="Pro residues" evidence="2">
    <location>
        <begin position="281"/>
        <end position="290"/>
    </location>
</feature>
<evidence type="ECO:0000259" key="6">
    <source>
        <dbReference type="Pfam" id="PF19278"/>
    </source>
</evidence>
<keyword evidence="8" id="KW-1185">Reference proteome</keyword>
<comment type="caution">
    <text evidence="7">The sequence shown here is derived from an EMBL/GenBank/DDBJ whole genome shotgun (WGS) entry which is preliminary data.</text>
</comment>
<dbReference type="InterPro" id="IPR045079">
    <property type="entry name" value="Oxoprolinase-like"/>
</dbReference>
<evidence type="ECO:0000259" key="3">
    <source>
        <dbReference type="Pfam" id="PF01968"/>
    </source>
</evidence>
<dbReference type="InterPro" id="IPR008040">
    <property type="entry name" value="Hydant_A_N"/>
</dbReference>
<dbReference type="Pfam" id="PF19278">
    <property type="entry name" value="Hydant_A_C"/>
    <property type="match status" value="1"/>
</dbReference>
<feature type="domain" description="Hydantoinase A/oxoprolinase" evidence="3">
    <location>
        <begin position="290"/>
        <end position="550"/>
    </location>
</feature>
<evidence type="ECO:0000259" key="4">
    <source>
        <dbReference type="Pfam" id="PF02538"/>
    </source>
</evidence>
<evidence type="ECO:0000256" key="1">
    <source>
        <dbReference type="ARBA" id="ARBA00010403"/>
    </source>
</evidence>
<feature type="domain" description="Hydantoinase/oxoprolinase N-terminal" evidence="5">
    <location>
        <begin position="11"/>
        <end position="192"/>
    </location>
</feature>